<dbReference type="NCBIfam" id="TIGR00003">
    <property type="entry name" value="copper ion binding protein"/>
    <property type="match status" value="1"/>
</dbReference>
<organism evidence="4 5">
    <name type="scientific">Mahella australiensis (strain DSM 15567 / CIP 107919 / 50-1 BON)</name>
    <dbReference type="NCBI Taxonomy" id="697281"/>
    <lineage>
        <taxon>Bacteria</taxon>
        <taxon>Bacillati</taxon>
        <taxon>Bacillota</taxon>
        <taxon>Clostridia</taxon>
        <taxon>Thermoanaerobacterales</taxon>
        <taxon>Thermoanaerobacterales Family IV. Incertae Sedis</taxon>
        <taxon>Mahella</taxon>
    </lineage>
</organism>
<dbReference type="InterPro" id="IPR006121">
    <property type="entry name" value="HMA_dom"/>
</dbReference>
<dbReference type="Proteomes" id="UP000008457">
    <property type="component" value="Chromosome"/>
</dbReference>
<evidence type="ECO:0000256" key="1">
    <source>
        <dbReference type="ARBA" id="ARBA00022723"/>
    </source>
</evidence>
<evidence type="ECO:0000256" key="2">
    <source>
        <dbReference type="ARBA" id="ARBA00023008"/>
    </source>
</evidence>
<keyword evidence="5" id="KW-1185">Reference proteome</keyword>
<reference evidence="4 5" key="2">
    <citation type="journal article" date="2011" name="Stand. Genomic Sci.">
        <title>Complete genome sequence of Mahella australiensis type strain (50-1 BON).</title>
        <authorList>
            <person name="Sikorski J."/>
            <person name="Teshima H."/>
            <person name="Nolan M."/>
            <person name="Lucas S."/>
            <person name="Hammon N."/>
            <person name="Deshpande S."/>
            <person name="Cheng J.F."/>
            <person name="Pitluck S."/>
            <person name="Liolios K."/>
            <person name="Pagani I."/>
            <person name="Ivanova N."/>
            <person name="Huntemann M."/>
            <person name="Mavromatis K."/>
            <person name="Ovchinikova G."/>
            <person name="Pati A."/>
            <person name="Tapia R."/>
            <person name="Han C."/>
            <person name="Goodwin L."/>
            <person name="Chen A."/>
            <person name="Palaniappan K."/>
            <person name="Land M."/>
            <person name="Hauser L."/>
            <person name="Ngatchou-Djao O.D."/>
            <person name="Rohde M."/>
            <person name="Pukall R."/>
            <person name="Spring S."/>
            <person name="Abt B."/>
            <person name="Goker M."/>
            <person name="Detter J.C."/>
            <person name="Woyke T."/>
            <person name="Bristow J."/>
            <person name="Markowitz V."/>
            <person name="Hugenholtz P."/>
            <person name="Eisen J.A."/>
            <person name="Kyrpides N.C."/>
            <person name="Klenk H.P."/>
            <person name="Lapidus A."/>
        </authorList>
    </citation>
    <scope>NUCLEOTIDE SEQUENCE [LARGE SCALE GENOMIC DNA]</scope>
    <source>
        <strain evidence="5">DSM 15567 / CIP 107919 / 50-1 BON</strain>
    </source>
</reference>
<dbReference type="Gene3D" id="3.30.70.100">
    <property type="match status" value="1"/>
</dbReference>
<dbReference type="InterPro" id="IPR000428">
    <property type="entry name" value="Cu-bd"/>
</dbReference>
<gene>
    <name evidence="4" type="ordered locus">Mahau_1258</name>
</gene>
<dbReference type="CDD" id="cd00371">
    <property type="entry name" value="HMA"/>
    <property type="match status" value="1"/>
</dbReference>
<evidence type="ECO:0000313" key="5">
    <source>
        <dbReference type="Proteomes" id="UP000008457"/>
    </source>
</evidence>
<dbReference type="EMBL" id="CP002360">
    <property type="protein sequence ID" value="AEE96452.1"/>
    <property type="molecule type" value="Genomic_DNA"/>
</dbReference>
<dbReference type="SUPFAM" id="SSF55008">
    <property type="entry name" value="HMA, heavy metal-associated domain"/>
    <property type="match status" value="1"/>
</dbReference>
<dbReference type="RefSeq" id="WP_013780882.1">
    <property type="nucleotide sequence ID" value="NC_015520.1"/>
</dbReference>
<dbReference type="AlphaFoldDB" id="F3ZW72"/>
<name>F3ZW72_MAHA5</name>
<reference evidence="5" key="1">
    <citation type="submission" date="2010-11" db="EMBL/GenBank/DDBJ databases">
        <title>The complete genome of Mahella australiensis DSM 15567.</title>
        <authorList>
            <consortium name="US DOE Joint Genome Institute (JGI-PGF)"/>
            <person name="Lucas S."/>
            <person name="Copeland A."/>
            <person name="Lapidus A."/>
            <person name="Bruce D."/>
            <person name="Goodwin L."/>
            <person name="Pitluck S."/>
            <person name="Kyrpides N."/>
            <person name="Mavromatis K."/>
            <person name="Pagani I."/>
            <person name="Ivanova N."/>
            <person name="Teshima H."/>
            <person name="Brettin T."/>
            <person name="Detter J.C."/>
            <person name="Han C."/>
            <person name="Tapia R."/>
            <person name="Land M."/>
            <person name="Hauser L."/>
            <person name="Markowitz V."/>
            <person name="Cheng J.-F."/>
            <person name="Hugenholtz P."/>
            <person name="Woyke T."/>
            <person name="Wu D."/>
            <person name="Spring S."/>
            <person name="Pukall R."/>
            <person name="Steenblock K."/>
            <person name="Schneider S."/>
            <person name="Klenk H.-P."/>
            <person name="Eisen J.A."/>
        </authorList>
    </citation>
    <scope>NUCLEOTIDE SEQUENCE [LARGE SCALE GENOMIC DNA]</scope>
    <source>
        <strain evidence="5">DSM 15567 / CIP 107919 / 50-1 BON</strain>
    </source>
</reference>
<dbReference type="PROSITE" id="PS50846">
    <property type="entry name" value="HMA_2"/>
    <property type="match status" value="1"/>
</dbReference>
<dbReference type="OrthoDB" id="9813965at2"/>
<dbReference type="FunFam" id="3.30.70.100:FF:000001">
    <property type="entry name" value="ATPase copper transporting beta"/>
    <property type="match status" value="1"/>
</dbReference>
<dbReference type="InterPro" id="IPR017969">
    <property type="entry name" value="Heavy-metal-associated_CS"/>
</dbReference>
<dbReference type="HOGENOM" id="CLU_134973_10_4_9"/>
<dbReference type="PRINTS" id="PR00944">
    <property type="entry name" value="CUEXPORT"/>
</dbReference>
<keyword evidence="2" id="KW-0186">Copper</keyword>
<dbReference type="GO" id="GO:0006825">
    <property type="term" value="P:copper ion transport"/>
    <property type="evidence" value="ECO:0007669"/>
    <property type="project" value="InterPro"/>
</dbReference>
<feature type="domain" description="HMA" evidence="3">
    <location>
        <begin position="2"/>
        <end position="67"/>
    </location>
</feature>
<evidence type="ECO:0000313" key="4">
    <source>
        <dbReference type="EMBL" id="AEE96452.1"/>
    </source>
</evidence>
<evidence type="ECO:0000259" key="3">
    <source>
        <dbReference type="PROSITE" id="PS50846"/>
    </source>
</evidence>
<dbReference type="PROSITE" id="PS01047">
    <property type="entry name" value="HMA_1"/>
    <property type="match status" value="1"/>
</dbReference>
<keyword evidence="1" id="KW-0479">Metal-binding</keyword>
<dbReference type="KEGG" id="mas:Mahau_1258"/>
<dbReference type="STRING" id="697281.Mahau_1258"/>
<dbReference type="Pfam" id="PF00403">
    <property type="entry name" value="HMA"/>
    <property type="match status" value="1"/>
</dbReference>
<dbReference type="InterPro" id="IPR036163">
    <property type="entry name" value="HMA_dom_sf"/>
</dbReference>
<dbReference type="eggNOG" id="COG2608">
    <property type="taxonomic scope" value="Bacteria"/>
</dbReference>
<dbReference type="InterPro" id="IPR006122">
    <property type="entry name" value="HMA_Cu_ion-bd"/>
</dbReference>
<dbReference type="GO" id="GO:0005507">
    <property type="term" value="F:copper ion binding"/>
    <property type="evidence" value="ECO:0007669"/>
    <property type="project" value="InterPro"/>
</dbReference>
<sequence length="67" mass="7308">MAQMVFSVKGMSCDHCVKNIEKAVKTLDGVDDVRADLDTKKVTVKYSGDVNGEDIKKAINDAGYNVE</sequence>
<proteinExistence type="predicted"/>
<protein>
    <submittedName>
        <fullName evidence="4">Copper ion binding protein</fullName>
    </submittedName>
</protein>
<accession>F3ZW72</accession>